<sequence>METFCKSGTERAVAWEAAGLRWLAEAEQDGGARVARVLSASGSTLEIERIESAPASRRAAGDFGAALAVTHAAGASAFGTGPEGWSGAGLQGPAGNQLKLPLGSYENWGSMWADARLLPLVSRVAWGSAERKIFESLAERLRAGDFDGSYGAGSTPARVHGDLWSGNLLFSPAGAVLIDPAPYGGHPEDDLAALALFGAPYLKEIIAGYQQVKPLDSGWQERTELHQLHLLLLHAVLFGGGYVSETLAAAKRYV</sequence>
<dbReference type="Gene3D" id="3.30.200.20">
    <property type="entry name" value="Phosphorylase Kinase, domain 1"/>
    <property type="match status" value="1"/>
</dbReference>
<comment type="caution">
    <text evidence="2">The sequence shown here is derived from an EMBL/GenBank/DDBJ whole genome shotgun (WGS) entry which is preliminary data.</text>
</comment>
<dbReference type="InterPro" id="IPR011009">
    <property type="entry name" value="Kinase-like_dom_sf"/>
</dbReference>
<dbReference type="InterPro" id="IPR016477">
    <property type="entry name" value="Fructo-/Ketosamine-3-kinase"/>
</dbReference>
<dbReference type="Pfam" id="PF03881">
    <property type="entry name" value="Fructosamin_kin"/>
    <property type="match status" value="1"/>
</dbReference>
<dbReference type="PANTHER" id="PTHR12149">
    <property type="entry name" value="FRUCTOSAMINE 3 KINASE-RELATED PROTEIN"/>
    <property type="match status" value="1"/>
</dbReference>
<keyword evidence="3" id="KW-1185">Reference proteome</keyword>
<organism evidence="2 3">
    <name type="scientific">Rothia aerolata</name>
    <dbReference type="NCBI Taxonomy" id="1812262"/>
    <lineage>
        <taxon>Bacteria</taxon>
        <taxon>Bacillati</taxon>
        <taxon>Actinomycetota</taxon>
        <taxon>Actinomycetes</taxon>
        <taxon>Micrococcales</taxon>
        <taxon>Micrococcaceae</taxon>
        <taxon>Rothia</taxon>
    </lineage>
</organism>
<dbReference type="Proteomes" id="UP000600171">
    <property type="component" value="Unassembled WGS sequence"/>
</dbReference>
<reference evidence="2 3" key="1">
    <citation type="journal article" date="2014" name="Int. J. Syst. Evol. Microbiol.">
        <title>Complete genome sequence of Corynebacterium casei LMG S-19264T (=DSM 44701T), isolated from a smear-ripened cheese.</title>
        <authorList>
            <consortium name="US DOE Joint Genome Institute (JGI-PGF)"/>
            <person name="Walter F."/>
            <person name="Albersmeier A."/>
            <person name="Kalinowski J."/>
            <person name="Ruckert C."/>
        </authorList>
    </citation>
    <scope>NUCLEOTIDE SEQUENCE [LARGE SCALE GENOMIC DNA]</scope>
    <source>
        <strain evidence="2 3">CCM 8669</strain>
    </source>
</reference>
<accession>A0A917IVA5</accession>
<protein>
    <submittedName>
        <fullName evidence="2">Fructosamine kinase</fullName>
    </submittedName>
</protein>
<keyword evidence="1" id="KW-0808">Transferase</keyword>
<dbReference type="GO" id="GO:0016301">
    <property type="term" value="F:kinase activity"/>
    <property type="evidence" value="ECO:0007669"/>
    <property type="project" value="UniProtKB-UniRule"/>
</dbReference>
<comment type="similarity">
    <text evidence="1">Belongs to the fructosamine kinase family.</text>
</comment>
<dbReference type="EMBL" id="BMDC01000004">
    <property type="protein sequence ID" value="GGH65594.1"/>
    <property type="molecule type" value="Genomic_DNA"/>
</dbReference>
<evidence type="ECO:0000313" key="2">
    <source>
        <dbReference type="EMBL" id="GGH65594.1"/>
    </source>
</evidence>
<dbReference type="SUPFAM" id="SSF56112">
    <property type="entry name" value="Protein kinase-like (PK-like)"/>
    <property type="match status" value="1"/>
</dbReference>
<dbReference type="PIRSF" id="PIRSF006221">
    <property type="entry name" value="Ketosamine-3-kinase"/>
    <property type="match status" value="1"/>
</dbReference>
<gene>
    <name evidence="2" type="ORF">GCM10007359_18990</name>
</gene>
<dbReference type="Gene3D" id="1.20.1270.240">
    <property type="match status" value="1"/>
</dbReference>
<dbReference type="AlphaFoldDB" id="A0A917IVA5"/>
<dbReference type="RefSeq" id="WP_188360148.1">
    <property type="nucleotide sequence ID" value="NZ_BMDC01000004.1"/>
</dbReference>
<evidence type="ECO:0000256" key="1">
    <source>
        <dbReference type="PIRNR" id="PIRNR006221"/>
    </source>
</evidence>
<name>A0A917IVA5_9MICC</name>
<dbReference type="PANTHER" id="PTHR12149:SF8">
    <property type="entry name" value="PROTEIN-RIBULOSAMINE 3-KINASE"/>
    <property type="match status" value="1"/>
</dbReference>
<evidence type="ECO:0000313" key="3">
    <source>
        <dbReference type="Proteomes" id="UP000600171"/>
    </source>
</evidence>
<keyword evidence="1 2" id="KW-0418">Kinase</keyword>
<dbReference type="Gene3D" id="1.10.510.10">
    <property type="entry name" value="Transferase(Phosphotransferase) domain 1"/>
    <property type="match status" value="1"/>
</dbReference>
<proteinExistence type="inferred from homology"/>